<evidence type="ECO:0000256" key="2">
    <source>
        <dbReference type="ARBA" id="ARBA00022692"/>
    </source>
</evidence>
<dbReference type="PANTHER" id="PTHR11785:SF512">
    <property type="entry name" value="SOBREMESA, ISOFORM B"/>
    <property type="match status" value="1"/>
</dbReference>
<comment type="subcellular location">
    <subcellularLocation>
        <location evidence="1">Membrane</location>
        <topology evidence="1">Multi-pass membrane protein</topology>
    </subcellularLocation>
</comment>
<reference evidence="7" key="1">
    <citation type="submission" date="2025-08" db="UniProtKB">
        <authorList>
            <consortium name="RefSeq"/>
        </authorList>
    </citation>
    <scope>IDENTIFICATION</scope>
</reference>
<feature type="transmembrane region" description="Helical" evidence="5">
    <location>
        <begin position="44"/>
        <end position="65"/>
    </location>
</feature>
<dbReference type="PIRSF" id="PIRSF006060">
    <property type="entry name" value="AA_transporter"/>
    <property type="match status" value="1"/>
</dbReference>
<dbReference type="Pfam" id="PF13520">
    <property type="entry name" value="AA_permease_2"/>
    <property type="match status" value="1"/>
</dbReference>
<feature type="transmembrane region" description="Helical" evidence="5">
    <location>
        <begin position="449"/>
        <end position="467"/>
    </location>
</feature>
<evidence type="ECO:0000256" key="3">
    <source>
        <dbReference type="ARBA" id="ARBA00022989"/>
    </source>
</evidence>
<feature type="transmembrane region" description="Helical" evidence="5">
    <location>
        <begin position="190"/>
        <end position="210"/>
    </location>
</feature>
<feature type="transmembrane region" description="Helical" evidence="5">
    <location>
        <begin position="124"/>
        <end position="152"/>
    </location>
</feature>
<dbReference type="InterPro" id="IPR050598">
    <property type="entry name" value="AminoAcid_Transporter"/>
</dbReference>
<feature type="transmembrane region" description="Helical" evidence="5">
    <location>
        <begin position="164"/>
        <end position="184"/>
    </location>
</feature>
<dbReference type="PANTHER" id="PTHR11785">
    <property type="entry name" value="AMINO ACID TRANSPORTER"/>
    <property type="match status" value="1"/>
</dbReference>
<keyword evidence="4 5" id="KW-0472">Membrane</keyword>
<accession>A0ABM4BGD8</accession>
<evidence type="ECO:0000256" key="1">
    <source>
        <dbReference type="ARBA" id="ARBA00004141"/>
    </source>
</evidence>
<feature type="transmembrane region" description="Helical" evidence="5">
    <location>
        <begin position="390"/>
        <end position="410"/>
    </location>
</feature>
<feature type="transmembrane region" description="Helical" evidence="5">
    <location>
        <begin position="265"/>
        <end position="288"/>
    </location>
</feature>
<evidence type="ECO:0000313" key="7">
    <source>
        <dbReference type="RefSeq" id="XP_065648031.1"/>
    </source>
</evidence>
<feature type="transmembrane region" description="Helical" evidence="5">
    <location>
        <begin position="422"/>
        <end position="443"/>
    </location>
</feature>
<feature type="transmembrane region" description="Helical" evidence="5">
    <location>
        <begin position="360"/>
        <end position="378"/>
    </location>
</feature>
<dbReference type="Proteomes" id="UP001652625">
    <property type="component" value="Chromosome 03"/>
</dbReference>
<protein>
    <submittedName>
        <fullName evidence="7">B(0,+)-type amino acid transporter 1 isoform X2</fullName>
    </submittedName>
</protein>
<evidence type="ECO:0000256" key="4">
    <source>
        <dbReference type="ARBA" id="ARBA00023136"/>
    </source>
</evidence>
<evidence type="ECO:0000256" key="5">
    <source>
        <dbReference type="SAM" id="Phobius"/>
    </source>
</evidence>
<dbReference type="RefSeq" id="XP_065648031.1">
    <property type="nucleotide sequence ID" value="XM_065791959.1"/>
</dbReference>
<gene>
    <name evidence="7" type="primary">LOC100207577</name>
</gene>
<name>A0ABM4BGD8_HYDVU</name>
<feature type="transmembrane region" description="Helical" evidence="5">
    <location>
        <begin position="77"/>
        <end position="104"/>
    </location>
</feature>
<organism evidence="6 7">
    <name type="scientific">Hydra vulgaris</name>
    <name type="common">Hydra</name>
    <name type="synonym">Hydra attenuata</name>
    <dbReference type="NCBI Taxonomy" id="6087"/>
    <lineage>
        <taxon>Eukaryota</taxon>
        <taxon>Metazoa</taxon>
        <taxon>Cnidaria</taxon>
        <taxon>Hydrozoa</taxon>
        <taxon>Hydroidolina</taxon>
        <taxon>Anthoathecata</taxon>
        <taxon>Aplanulata</taxon>
        <taxon>Hydridae</taxon>
        <taxon>Hydra</taxon>
    </lineage>
</organism>
<proteinExistence type="predicted"/>
<dbReference type="InterPro" id="IPR002293">
    <property type="entry name" value="AA/rel_permease1"/>
</dbReference>
<keyword evidence="2 5" id="KW-0812">Transmembrane</keyword>
<keyword evidence="6" id="KW-1185">Reference proteome</keyword>
<dbReference type="Gene3D" id="1.20.1740.10">
    <property type="entry name" value="Amino acid/polyamine transporter I"/>
    <property type="match status" value="1"/>
</dbReference>
<keyword evidence="3 5" id="KW-1133">Transmembrane helix</keyword>
<sequence length="499" mass="54707">MIEGSSTGIDDRLTQWSLTENSCHDDSESLLHQTIKDEGFKRQITLFGAIALLMGTIIGSGIFVSPSEVAMHSGSSGLILIVWICSGMLAIFSALCYVELGTMFPTSSGSDYSFIYEGFGDLPAFIYGFISVVILSPMTFVMIVLTCASYIVSAAKVGEIYIKIIAAIIIGVIFIVNCISVNFGTIVQNMFTTINVLALLMIAATGIVKLTQGNLQNFKQLFKGSKTNISDICYAFYGGFWAYGGYNNLPALSAELKNPIRDLQLAMWIGMMLVIFFYVTVNTAYLTVMTPMEIANSSAVGVTFGNQVYGSAALIIPVLVACSSFGASNGGLISSSRMLNAIAQKGHVPRLFSLIHKKRHTPVTSLVFICIVSLLMLIPKSSNFGTLLKYFSFINAALLGVTVSSLLFLRYKRPDIERPFKVFLGLPILVLLSSVYFTVAPFFDHPLESTYCLIAIFIIIPIYFIFIKYQKIPNFVSNGLDYFATVLGKFNFGYQQEEN</sequence>
<dbReference type="GeneID" id="100207577"/>
<evidence type="ECO:0000313" key="6">
    <source>
        <dbReference type="Proteomes" id="UP001652625"/>
    </source>
</evidence>